<feature type="DNA-binding region" description="H-T-H motif" evidence="2">
    <location>
        <begin position="28"/>
        <end position="47"/>
    </location>
</feature>
<reference evidence="4" key="1">
    <citation type="submission" date="2024-05" db="EMBL/GenBank/DDBJ databases">
        <title>Whole genome shotgun sequence of Streptomyces violascens NBRC 12920.</title>
        <authorList>
            <person name="Komaki H."/>
            <person name="Tamura T."/>
        </authorList>
    </citation>
    <scope>NUCLEOTIDE SEQUENCE</scope>
    <source>
        <strain evidence="4">NBRC 12920</strain>
    </source>
</reference>
<gene>
    <name evidence="4" type="ORF">Sviol_74140</name>
</gene>
<dbReference type="InterPro" id="IPR041583">
    <property type="entry name" value="TetR_C_31"/>
</dbReference>
<name>A0ABQ3R0F8_9ACTN</name>
<evidence type="ECO:0000313" key="4">
    <source>
        <dbReference type="EMBL" id="GHI43006.1"/>
    </source>
</evidence>
<accession>A0ABQ3R0F8</accession>
<evidence type="ECO:0000259" key="3">
    <source>
        <dbReference type="PROSITE" id="PS50977"/>
    </source>
</evidence>
<protein>
    <submittedName>
        <fullName evidence="4">TetR family transcriptional regulator</fullName>
    </submittedName>
</protein>
<evidence type="ECO:0000256" key="1">
    <source>
        <dbReference type="ARBA" id="ARBA00023125"/>
    </source>
</evidence>
<evidence type="ECO:0000256" key="2">
    <source>
        <dbReference type="PROSITE-ProRule" id="PRU00335"/>
    </source>
</evidence>
<organism evidence="4 5">
    <name type="scientific">Streptomyces violascens</name>
    <dbReference type="NCBI Taxonomy" id="67381"/>
    <lineage>
        <taxon>Bacteria</taxon>
        <taxon>Bacillati</taxon>
        <taxon>Actinomycetota</taxon>
        <taxon>Actinomycetes</taxon>
        <taxon>Kitasatosporales</taxon>
        <taxon>Streptomycetaceae</taxon>
        <taxon>Streptomyces</taxon>
    </lineage>
</organism>
<dbReference type="RefSeq" id="WP_189962688.1">
    <property type="nucleotide sequence ID" value="NZ_BMUA01000006.1"/>
</dbReference>
<dbReference type="Pfam" id="PF00440">
    <property type="entry name" value="TetR_N"/>
    <property type="match status" value="1"/>
</dbReference>
<evidence type="ECO:0000313" key="5">
    <source>
        <dbReference type="Proteomes" id="UP001050808"/>
    </source>
</evidence>
<dbReference type="PROSITE" id="PS50977">
    <property type="entry name" value="HTH_TETR_2"/>
    <property type="match status" value="1"/>
</dbReference>
<feature type="domain" description="HTH tetR-type" evidence="3">
    <location>
        <begin position="5"/>
        <end position="65"/>
    </location>
</feature>
<dbReference type="Proteomes" id="UP001050808">
    <property type="component" value="Unassembled WGS sequence"/>
</dbReference>
<dbReference type="Pfam" id="PF17940">
    <property type="entry name" value="TetR_C_31"/>
    <property type="match status" value="1"/>
</dbReference>
<dbReference type="EMBL" id="BNDY01000017">
    <property type="protein sequence ID" value="GHI43006.1"/>
    <property type="molecule type" value="Genomic_DNA"/>
</dbReference>
<comment type="caution">
    <text evidence="4">The sequence shown here is derived from an EMBL/GenBank/DDBJ whole genome shotgun (WGS) entry which is preliminary data.</text>
</comment>
<keyword evidence="1 2" id="KW-0238">DNA-binding</keyword>
<dbReference type="InterPro" id="IPR001647">
    <property type="entry name" value="HTH_TetR"/>
</dbReference>
<dbReference type="SUPFAM" id="SSF46689">
    <property type="entry name" value="Homeodomain-like"/>
    <property type="match status" value="1"/>
</dbReference>
<dbReference type="PANTHER" id="PTHR30055">
    <property type="entry name" value="HTH-TYPE TRANSCRIPTIONAL REGULATOR RUTR"/>
    <property type="match status" value="1"/>
</dbReference>
<dbReference type="InterPro" id="IPR050109">
    <property type="entry name" value="HTH-type_TetR-like_transc_reg"/>
</dbReference>
<proteinExistence type="predicted"/>
<keyword evidence="5" id="KW-1185">Reference proteome</keyword>
<dbReference type="Gene3D" id="1.10.357.10">
    <property type="entry name" value="Tetracycline Repressor, domain 2"/>
    <property type="match status" value="1"/>
</dbReference>
<dbReference type="PANTHER" id="PTHR30055:SF231">
    <property type="entry name" value="TRANSCRIPTIONAL REGULATORY PROTEIN (PROBABLY DEOR-FAMILY)-RELATED"/>
    <property type="match status" value="1"/>
</dbReference>
<dbReference type="InterPro" id="IPR009057">
    <property type="entry name" value="Homeodomain-like_sf"/>
</dbReference>
<sequence>MVRNPERRTALVDAAIEVLAREGARGLTFRAVDAEAGVPAGTSSNYFASRDDLFTQAGRHIHVRMAPDPDEVAEVMRPGPSRALIASLMHWVVRRMTAERTGYLAMLELRLEATRRPALRTELTRAIRADLEANIRFHVESGLPGDPDTVRLLHFAVNGLLVEVFTLPGVFGDDPEQSAHERESADKETSRLVDLIVSRIVPD</sequence>